<dbReference type="NCBIfam" id="TIGR00621">
    <property type="entry name" value="ssb"/>
    <property type="match status" value="1"/>
</dbReference>
<dbReference type="SUPFAM" id="SSF50249">
    <property type="entry name" value="Nucleic acid-binding proteins"/>
    <property type="match status" value="1"/>
</dbReference>
<keyword evidence="6" id="KW-1185">Reference proteome</keyword>
<evidence type="ECO:0000256" key="1">
    <source>
        <dbReference type="ARBA" id="ARBA00023125"/>
    </source>
</evidence>
<evidence type="ECO:0000256" key="2">
    <source>
        <dbReference type="PROSITE-ProRule" id="PRU00252"/>
    </source>
</evidence>
<dbReference type="InterPro" id="IPR000424">
    <property type="entry name" value="Primosome_PriB/ssb"/>
</dbReference>
<feature type="compositionally biased region" description="Low complexity" evidence="4">
    <location>
        <begin position="137"/>
        <end position="162"/>
    </location>
</feature>
<organism evidence="5 6">
    <name type="scientific">Agrococcus citreus</name>
    <dbReference type="NCBI Taxonomy" id="84643"/>
    <lineage>
        <taxon>Bacteria</taxon>
        <taxon>Bacillati</taxon>
        <taxon>Actinomycetota</taxon>
        <taxon>Actinomycetes</taxon>
        <taxon>Micrococcales</taxon>
        <taxon>Microbacteriaceae</taxon>
        <taxon>Agrococcus</taxon>
    </lineage>
</organism>
<protein>
    <recommendedName>
        <fullName evidence="3">Single-stranded DNA-binding protein</fullName>
    </recommendedName>
</protein>
<gene>
    <name evidence="5" type="ORF">GCM10009640_02590</name>
</gene>
<dbReference type="Pfam" id="PF00436">
    <property type="entry name" value="SSB"/>
    <property type="match status" value="1"/>
</dbReference>
<feature type="region of interest" description="Disordered" evidence="4">
    <location>
        <begin position="109"/>
        <end position="183"/>
    </location>
</feature>
<evidence type="ECO:0000256" key="4">
    <source>
        <dbReference type="SAM" id="MobiDB-lite"/>
    </source>
</evidence>
<dbReference type="PROSITE" id="PS50935">
    <property type="entry name" value="SSB"/>
    <property type="match status" value="1"/>
</dbReference>
<dbReference type="PANTHER" id="PTHR10302">
    <property type="entry name" value="SINGLE-STRANDED DNA-BINDING PROTEIN"/>
    <property type="match status" value="1"/>
</dbReference>
<feature type="compositionally biased region" description="Basic and acidic residues" evidence="4">
    <location>
        <begin position="115"/>
        <end position="136"/>
    </location>
</feature>
<keyword evidence="1 2" id="KW-0238">DNA-binding</keyword>
<name>A0ABP4JBY0_9MICO</name>
<dbReference type="Gene3D" id="2.40.50.140">
    <property type="entry name" value="Nucleic acid-binding proteins"/>
    <property type="match status" value="1"/>
</dbReference>
<evidence type="ECO:0000313" key="5">
    <source>
        <dbReference type="EMBL" id="GAA1417836.1"/>
    </source>
</evidence>
<dbReference type="EMBL" id="BAAAKK010000001">
    <property type="protein sequence ID" value="GAA1417836.1"/>
    <property type="molecule type" value="Genomic_DNA"/>
</dbReference>
<dbReference type="Proteomes" id="UP001501266">
    <property type="component" value="Unassembled WGS sequence"/>
</dbReference>
<dbReference type="InterPro" id="IPR012340">
    <property type="entry name" value="NA-bd_OB-fold"/>
</dbReference>
<evidence type="ECO:0000256" key="3">
    <source>
        <dbReference type="RuleBase" id="RU000524"/>
    </source>
</evidence>
<reference evidence="6" key="1">
    <citation type="journal article" date="2019" name="Int. J. Syst. Evol. Microbiol.">
        <title>The Global Catalogue of Microorganisms (GCM) 10K type strain sequencing project: providing services to taxonomists for standard genome sequencing and annotation.</title>
        <authorList>
            <consortium name="The Broad Institute Genomics Platform"/>
            <consortium name="The Broad Institute Genome Sequencing Center for Infectious Disease"/>
            <person name="Wu L."/>
            <person name="Ma J."/>
        </authorList>
    </citation>
    <scope>NUCLEOTIDE SEQUENCE [LARGE SCALE GENOMIC DNA]</scope>
    <source>
        <strain evidence="6">JCM 12398</strain>
    </source>
</reference>
<dbReference type="CDD" id="cd04496">
    <property type="entry name" value="SSB_OBF"/>
    <property type="match status" value="1"/>
</dbReference>
<dbReference type="PANTHER" id="PTHR10302:SF0">
    <property type="entry name" value="SINGLE-STRANDED DNA-BINDING PROTEIN, MITOCHONDRIAL"/>
    <property type="match status" value="1"/>
</dbReference>
<sequence>MLAPMNEDVITVVGRLGGDPTLKSVRGDRVAEFRLASKARRKVDETWIDTHTNWFSVEAWGDFAAHVTASLRRGDLVVVVGKLKIEDWESGERRGTSVKIRADHIGPTLRTGAVTKDRRSAAAEERPAPQPEHEPAEPAWAASTAAAEPAWTAATAAAEPAPVLQGATHETWSAPLAEPDPPF</sequence>
<comment type="caution">
    <text evidence="5">The sequence shown here is derived from an EMBL/GenBank/DDBJ whole genome shotgun (WGS) entry which is preliminary data.</text>
</comment>
<accession>A0ABP4JBY0</accession>
<proteinExistence type="predicted"/>
<dbReference type="InterPro" id="IPR011344">
    <property type="entry name" value="ssDNA-bd"/>
</dbReference>
<evidence type="ECO:0000313" key="6">
    <source>
        <dbReference type="Proteomes" id="UP001501266"/>
    </source>
</evidence>